<protein>
    <recommendedName>
        <fullName evidence="5">DUF4398 domain-containing protein</fullName>
    </recommendedName>
</protein>
<sequence length="178" mass="18911">MNPLIFPAIRSLALASLALSVLHAHAQGRIYRCGNEYTNDAQVAKSKGCAVMEGGNITVVEGTRPNPPARSAPVAAARSGSSTERVDAAAQRARDSDARAILEGELRKAEERLALARKEYANGEPEKQGIESRNYQRYLDRVAELKAAVTRAESDVAGLQRELSRLPGSANAGGSAAK</sequence>
<accession>A0ABU1V6I8</accession>
<keyword evidence="2" id="KW-0732">Signal</keyword>
<evidence type="ECO:0008006" key="5">
    <source>
        <dbReference type="Google" id="ProtNLM"/>
    </source>
</evidence>
<keyword evidence="4" id="KW-1185">Reference proteome</keyword>
<gene>
    <name evidence="3" type="ORF">J2X09_000799</name>
</gene>
<feature type="region of interest" description="Disordered" evidence="1">
    <location>
        <begin position="64"/>
        <end position="92"/>
    </location>
</feature>
<evidence type="ECO:0000256" key="1">
    <source>
        <dbReference type="SAM" id="MobiDB-lite"/>
    </source>
</evidence>
<organism evidence="3 4">
    <name type="scientific">Hydrogenophaga laconesensis</name>
    <dbReference type="NCBI Taxonomy" id="1805971"/>
    <lineage>
        <taxon>Bacteria</taxon>
        <taxon>Pseudomonadati</taxon>
        <taxon>Pseudomonadota</taxon>
        <taxon>Betaproteobacteria</taxon>
        <taxon>Burkholderiales</taxon>
        <taxon>Comamonadaceae</taxon>
        <taxon>Hydrogenophaga</taxon>
    </lineage>
</organism>
<dbReference type="Proteomes" id="UP001265550">
    <property type="component" value="Unassembled WGS sequence"/>
</dbReference>
<reference evidence="3 4" key="1">
    <citation type="submission" date="2023-07" db="EMBL/GenBank/DDBJ databases">
        <title>Sorghum-associated microbial communities from plants grown in Nebraska, USA.</title>
        <authorList>
            <person name="Schachtman D."/>
        </authorList>
    </citation>
    <scope>NUCLEOTIDE SEQUENCE [LARGE SCALE GENOMIC DNA]</scope>
    <source>
        <strain evidence="3 4">BE240</strain>
    </source>
</reference>
<feature type="chain" id="PRO_5047493936" description="DUF4398 domain-containing protein" evidence="2">
    <location>
        <begin position="27"/>
        <end position="178"/>
    </location>
</feature>
<proteinExistence type="predicted"/>
<comment type="caution">
    <text evidence="3">The sequence shown here is derived from an EMBL/GenBank/DDBJ whole genome shotgun (WGS) entry which is preliminary data.</text>
</comment>
<evidence type="ECO:0000256" key="2">
    <source>
        <dbReference type="SAM" id="SignalP"/>
    </source>
</evidence>
<dbReference type="RefSeq" id="WP_374726480.1">
    <property type="nucleotide sequence ID" value="NZ_JAVDWE010000001.1"/>
</dbReference>
<evidence type="ECO:0000313" key="3">
    <source>
        <dbReference type="EMBL" id="MDR7093076.1"/>
    </source>
</evidence>
<feature type="signal peptide" evidence="2">
    <location>
        <begin position="1"/>
        <end position="26"/>
    </location>
</feature>
<evidence type="ECO:0000313" key="4">
    <source>
        <dbReference type="Proteomes" id="UP001265550"/>
    </source>
</evidence>
<feature type="compositionally biased region" description="Low complexity" evidence="1">
    <location>
        <begin position="71"/>
        <end position="82"/>
    </location>
</feature>
<feature type="region of interest" description="Disordered" evidence="1">
    <location>
        <begin position="154"/>
        <end position="178"/>
    </location>
</feature>
<name>A0ABU1V6I8_9BURK</name>
<dbReference type="EMBL" id="JAVDWE010000001">
    <property type="protein sequence ID" value="MDR7093076.1"/>
    <property type="molecule type" value="Genomic_DNA"/>
</dbReference>